<evidence type="ECO:0000256" key="7">
    <source>
        <dbReference type="SAM" id="Phobius"/>
    </source>
</evidence>
<feature type="transmembrane region" description="Helical" evidence="7">
    <location>
        <begin position="87"/>
        <end position="105"/>
    </location>
</feature>
<keyword evidence="5 7" id="KW-1133">Transmembrane helix</keyword>
<dbReference type="InterPro" id="IPR005829">
    <property type="entry name" value="Sugar_transporter_CS"/>
</dbReference>
<comment type="caution">
    <text evidence="9">The sequence shown here is derived from an EMBL/GenBank/DDBJ whole genome shotgun (WGS) entry which is preliminary data.</text>
</comment>
<keyword evidence="10" id="KW-1185">Reference proteome</keyword>
<dbReference type="Gene3D" id="1.20.1250.20">
    <property type="entry name" value="MFS general substrate transporter like domains"/>
    <property type="match status" value="2"/>
</dbReference>
<feature type="domain" description="Major facilitator superfamily (MFS) profile" evidence="8">
    <location>
        <begin position="18"/>
        <end position="414"/>
    </location>
</feature>
<feature type="transmembrane region" description="Helical" evidence="7">
    <location>
        <begin position="244"/>
        <end position="265"/>
    </location>
</feature>
<protein>
    <submittedName>
        <fullName evidence="9">MFS transporter</fullName>
    </submittedName>
</protein>
<gene>
    <name evidence="9" type="ORF">L2A60_14795</name>
</gene>
<dbReference type="PANTHER" id="PTHR23517">
    <property type="entry name" value="RESISTANCE PROTEIN MDTM, PUTATIVE-RELATED-RELATED"/>
    <property type="match status" value="1"/>
</dbReference>
<dbReference type="RefSeq" id="WP_235705240.1">
    <property type="nucleotide sequence ID" value="NZ_JAKGBZ010000034.1"/>
</dbReference>
<dbReference type="InterPro" id="IPR011701">
    <property type="entry name" value="MFS"/>
</dbReference>
<feature type="transmembrane region" description="Helical" evidence="7">
    <location>
        <begin position="52"/>
        <end position="75"/>
    </location>
</feature>
<keyword evidence="2" id="KW-0813">Transport</keyword>
<dbReference type="SUPFAM" id="SSF103473">
    <property type="entry name" value="MFS general substrate transporter"/>
    <property type="match status" value="1"/>
</dbReference>
<feature type="transmembrane region" description="Helical" evidence="7">
    <location>
        <begin position="271"/>
        <end position="289"/>
    </location>
</feature>
<keyword evidence="6 7" id="KW-0472">Membrane</keyword>
<accession>A0ABS9DYW2</accession>
<evidence type="ECO:0000256" key="3">
    <source>
        <dbReference type="ARBA" id="ARBA00022475"/>
    </source>
</evidence>
<dbReference type="Proteomes" id="UP001521209">
    <property type="component" value="Unassembled WGS sequence"/>
</dbReference>
<evidence type="ECO:0000313" key="10">
    <source>
        <dbReference type="Proteomes" id="UP001521209"/>
    </source>
</evidence>
<dbReference type="EMBL" id="JAKGBZ010000034">
    <property type="protein sequence ID" value="MCF3947946.1"/>
    <property type="molecule type" value="Genomic_DNA"/>
</dbReference>
<dbReference type="PROSITE" id="PS50850">
    <property type="entry name" value="MFS"/>
    <property type="match status" value="1"/>
</dbReference>
<feature type="transmembrane region" description="Helical" evidence="7">
    <location>
        <begin position="391"/>
        <end position="408"/>
    </location>
</feature>
<dbReference type="InterPro" id="IPR050171">
    <property type="entry name" value="MFS_Transporters"/>
</dbReference>
<proteinExistence type="predicted"/>
<keyword evidence="4 7" id="KW-0812">Transmembrane</keyword>
<evidence type="ECO:0000256" key="2">
    <source>
        <dbReference type="ARBA" id="ARBA00022448"/>
    </source>
</evidence>
<feature type="transmembrane region" description="Helical" evidence="7">
    <location>
        <begin position="301"/>
        <end position="318"/>
    </location>
</feature>
<name>A0ABS9DYW2_9PROT</name>
<feature type="transmembrane region" description="Helical" evidence="7">
    <location>
        <begin position="151"/>
        <end position="168"/>
    </location>
</feature>
<evidence type="ECO:0000256" key="4">
    <source>
        <dbReference type="ARBA" id="ARBA00022692"/>
    </source>
</evidence>
<evidence type="ECO:0000256" key="6">
    <source>
        <dbReference type="ARBA" id="ARBA00023136"/>
    </source>
</evidence>
<feature type="transmembrane region" description="Helical" evidence="7">
    <location>
        <begin position="324"/>
        <end position="344"/>
    </location>
</feature>
<dbReference type="Pfam" id="PF07690">
    <property type="entry name" value="MFS_1"/>
    <property type="match status" value="2"/>
</dbReference>
<evidence type="ECO:0000259" key="8">
    <source>
        <dbReference type="PROSITE" id="PS50850"/>
    </source>
</evidence>
<reference evidence="9 10" key="1">
    <citation type="submission" date="2022-01" db="EMBL/GenBank/DDBJ databases">
        <authorList>
            <person name="Won M."/>
            <person name="Kim S.-J."/>
            <person name="Kwon S.-W."/>
        </authorList>
    </citation>
    <scope>NUCLEOTIDE SEQUENCE [LARGE SCALE GENOMIC DNA]</scope>
    <source>
        <strain evidence="9 10">KCTC 23505</strain>
    </source>
</reference>
<keyword evidence="3" id="KW-1003">Cell membrane</keyword>
<evidence type="ECO:0000256" key="5">
    <source>
        <dbReference type="ARBA" id="ARBA00022989"/>
    </source>
</evidence>
<organism evidence="9 10">
    <name type="scientific">Acidiphilium iwatense</name>
    <dbReference type="NCBI Taxonomy" id="768198"/>
    <lineage>
        <taxon>Bacteria</taxon>
        <taxon>Pseudomonadati</taxon>
        <taxon>Pseudomonadota</taxon>
        <taxon>Alphaproteobacteria</taxon>
        <taxon>Acetobacterales</taxon>
        <taxon>Acidocellaceae</taxon>
        <taxon>Acidiphilium</taxon>
    </lineage>
</organism>
<sequence length="421" mass="45088">MNLAAQVYRRGIRLNQGQFALQAVQVFFVGLVIGMERAVLPALSTDFGVRSHAFFFLASFVLSFGLVKGVLNFVAGTLSDRVGRKRVLLMGWLAALPIPVLIYLAPNWWWIIAANIFLGINQGFSWTMTVTSQIDLAGSDQRGLAVGINEATGYVAVGIAGLACAYLAQAFGPRTALLGFGLVTIAMALILLIGVRDTLPWVRAEHAQTKPTSTIGAATPGWGAIFMVVSFRDPQYRALCQGGVANKIADTLVWALFPVFFAAHGMKLAEIGWITGLYAMVWGFSQLWTGHLADRIGRKPPIVTGFSLLAAGIALTAIGTAPIVWFPAAAIMGFGMALLYPNLIAAMSDLTPPLWRGKALGTYRYWRDTGYAIGAILLGLVAQFSGAVRPAMGLTAVLVALSGFWIAFGTKEPKQAAPHLE</sequence>
<feature type="transmembrane region" description="Helical" evidence="7">
    <location>
        <begin position="215"/>
        <end position="232"/>
    </location>
</feature>
<dbReference type="PROSITE" id="PS00216">
    <property type="entry name" value="SUGAR_TRANSPORT_1"/>
    <property type="match status" value="1"/>
</dbReference>
<dbReference type="PANTHER" id="PTHR23517:SF3">
    <property type="entry name" value="INTEGRAL MEMBRANE TRANSPORT PROTEIN"/>
    <property type="match status" value="1"/>
</dbReference>
<comment type="subcellular location">
    <subcellularLocation>
        <location evidence="1">Cell membrane</location>
        <topology evidence="1">Multi-pass membrane protein</topology>
    </subcellularLocation>
</comment>
<dbReference type="CDD" id="cd17325">
    <property type="entry name" value="MFS_MdtG_SLC18_like"/>
    <property type="match status" value="1"/>
</dbReference>
<feature type="transmembrane region" description="Helical" evidence="7">
    <location>
        <begin position="365"/>
        <end position="385"/>
    </location>
</feature>
<evidence type="ECO:0000256" key="1">
    <source>
        <dbReference type="ARBA" id="ARBA00004651"/>
    </source>
</evidence>
<evidence type="ECO:0000313" key="9">
    <source>
        <dbReference type="EMBL" id="MCF3947946.1"/>
    </source>
</evidence>
<dbReference type="InterPro" id="IPR036259">
    <property type="entry name" value="MFS_trans_sf"/>
</dbReference>
<dbReference type="InterPro" id="IPR020846">
    <property type="entry name" value="MFS_dom"/>
</dbReference>
<feature type="transmembrane region" description="Helical" evidence="7">
    <location>
        <begin position="19"/>
        <end position="40"/>
    </location>
</feature>
<feature type="transmembrane region" description="Helical" evidence="7">
    <location>
        <begin position="175"/>
        <end position="195"/>
    </location>
</feature>